<evidence type="ECO:0000313" key="3">
    <source>
        <dbReference type="Proteomes" id="UP000184251"/>
    </source>
</evidence>
<keyword evidence="3" id="KW-1185">Reference proteome</keyword>
<dbReference type="GO" id="GO:0003700">
    <property type="term" value="F:DNA-binding transcription factor activity"/>
    <property type="evidence" value="ECO:0007669"/>
    <property type="project" value="TreeGrafter"/>
</dbReference>
<dbReference type="PANTHER" id="PTHR33221:SF5">
    <property type="entry name" value="HTH-TYPE TRANSCRIPTIONAL REGULATOR ISCR"/>
    <property type="match status" value="1"/>
</dbReference>
<dbReference type="OrthoDB" id="9808360at2"/>
<proteinExistence type="predicted"/>
<gene>
    <name evidence="2" type="ORF">SAMN02746064_01589</name>
</gene>
<dbReference type="STRING" id="1120975.SAMN02746064_01589"/>
<reference evidence="2 3" key="1">
    <citation type="submission" date="2016-11" db="EMBL/GenBank/DDBJ databases">
        <authorList>
            <person name="Jaros S."/>
            <person name="Januszkiewicz K."/>
            <person name="Wedrychowicz H."/>
        </authorList>
    </citation>
    <scope>NUCLEOTIDE SEQUENCE [LARGE SCALE GENOMIC DNA]</scope>
    <source>
        <strain evidence="2 3">DSM 14828</strain>
    </source>
</reference>
<dbReference type="SUPFAM" id="SSF46785">
    <property type="entry name" value="Winged helix' DNA-binding domain"/>
    <property type="match status" value="1"/>
</dbReference>
<dbReference type="NCBIfam" id="TIGR00738">
    <property type="entry name" value="rrf2_super"/>
    <property type="match status" value="1"/>
</dbReference>
<sequence length="146" mass="16572">MRLSTKGRYGVMAMYQLAVNYEMGTTSLKDIAEELDYSDAYLEQMFAILKRERLITSHRGPKGGYRLSKDPYDITVGEVIRALEGPIEFSSCVGGTENYDCKRSSLCVTKEIWEKINDSINSVIDHITLGDLLDKYDKNLNEAKRS</sequence>
<protein>
    <submittedName>
        <fullName evidence="2">Transcriptional regulator, BadM/Rrf2 family</fullName>
    </submittedName>
</protein>
<name>A0A1M4XRW4_9FIRM</name>
<dbReference type="PROSITE" id="PS01332">
    <property type="entry name" value="HTH_RRF2_1"/>
    <property type="match status" value="1"/>
</dbReference>
<dbReference type="GO" id="GO:0005829">
    <property type="term" value="C:cytosol"/>
    <property type="evidence" value="ECO:0007669"/>
    <property type="project" value="TreeGrafter"/>
</dbReference>
<dbReference type="PANTHER" id="PTHR33221">
    <property type="entry name" value="WINGED HELIX-TURN-HELIX TRANSCRIPTIONAL REGULATOR, RRF2 FAMILY"/>
    <property type="match status" value="1"/>
</dbReference>
<dbReference type="PROSITE" id="PS51197">
    <property type="entry name" value="HTH_RRF2_2"/>
    <property type="match status" value="1"/>
</dbReference>
<evidence type="ECO:0000256" key="1">
    <source>
        <dbReference type="ARBA" id="ARBA00023125"/>
    </source>
</evidence>
<organism evidence="2 3">
    <name type="scientific">Alkalibacter saccharofermentans DSM 14828</name>
    <dbReference type="NCBI Taxonomy" id="1120975"/>
    <lineage>
        <taxon>Bacteria</taxon>
        <taxon>Bacillati</taxon>
        <taxon>Bacillota</taxon>
        <taxon>Clostridia</taxon>
        <taxon>Eubacteriales</taxon>
        <taxon>Eubacteriaceae</taxon>
        <taxon>Alkalibacter</taxon>
    </lineage>
</organism>
<dbReference type="AlphaFoldDB" id="A0A1M4XRW4"/>
<accession>A0A1M4XRW4</accession>
<dbReference type="RefSeq" id="WP_073270842.1">
    <property type="nucleotide sequence ID" value="NZ_FQTU01000010.1"/>
</dbReference>
<dbReference type="GO" id="GO:0003677">
    <property type="term" value="F:DNA binding"/>
    <property type="evidence" value="ECO:0007669"/>
    <property type="project" value="UniProtKB-KW"/>
</dbReference>
<dbReference type="InterPro" id="IPR036390">
    <property type="entry name" value="WH_DNA-bd_sf"/>
</dbReference>
<dbReference type="EMBL" id="FQTU01000010">
    <property type="protein sequence ID" value="SHE96130.1"/>
    <property type="molecule type" value="Genomic_DNA"/>
</dbReference>
<dbReference type="Pfam" id="PF02082">
    <property type="entry name" value="Rrf2"/>
    <property type="match status" value="1"/>
</dbReference>
<dbReference type="InterPro" id="IPR000944">
    <property type="entry name" value="Tscrpt_reg_Rrf2"/>
</dbReference>
<keyword evidence="1" id="KW-0238">DNA-binding</keyword>
<evidence type="ECO:0000313" key="2">
    <source>
        <dbReference type="EMBL" id="SHE96130.1"/>
    </source>
</evidence>
<dbReference type="Proteomes" id="UP000184251">
    <property type="component" value="Unassembled WGS sequence"/>
</dbReference>
<dbReference type="InterPro" id="IPR036388">
    <property type="entry name" value="WH-like_DNA-bd_sf"/>
</dbReference>
<dbReference type="InterPro" id="IPR030489">
    <property type="entry name" value="TR_Rrf2-type_CS"/>
</dbReference>
<dbReference type="Gene3D" id="1.10.10.10">
    <property type="entry name" value="Winged helix-like DNA-binding domain superfamily/Winged helix DNA-binding domain"/>
    <property type="match status" value="1"/>
</dbReference>